<evidence type="ECO:0000313" key="3">
    <source>
        <dbReference type="EMBL" id="ARE87547.1"/>
    </source>
</evidence>
<reference evidence="2 4" key="1">
    <citation type="submission" date="2016-10" db="EMBL/GenBank/DDBJ databases">
        <title>Complete Genome Sequence of Acetogen Clostridium formicoaceticum ATCC 27076.</title>
        <authorList>
            <person name="Bao T."/>
            <person name="Cheng C."/>
            <person name="Zhao J."/>
            <person name="Yang S.-T."/>
            <person name="Wang J."/>
            <person name="Wang M."/>
        </authorList>
    </citation>
    <scope>NUCLEOTIDE SEQUENCE [LARGE SCALE GENOMIC DNA]</scope>
    <source>
        <strain evidence="2 4">ATCC 27076</strain>
    </source>
</reference>
<dbReference type="Proteomes" id="UP000177894">
    <property type="component" value="Chromosome"/>
</dbReference>
<proteinExistence type="predicted"/>
<keyword evidence="4" id="KW-1185">Reference proteome</keyword>
<dbReference type="PROSITE" id="PS00409">
    <property type="entry name" value="PROKAR_NTER_METHYL"/>
    <property type="match status" value="1"/>
</dbReference>
<reference evidence="3 5" key="2">
    <citation type="submission" date="2017-03" db="EMBL/GenBank/DDBJ databases">
        <title>Complete sequence of Clostridium formicaceticum DSM 92.</title>
        <authorList>
            <person name="Poehlein A."/>
            <person name="Karl M."/>
            <person name="Bengelsdorf F.R."/>
            <person name="Duerre P."/>
            <person name="Daniel R."/>
        </authorList>
    </citation>
    <scope>NUCLEOTIDE SEQUENCE [LARGE SCALE GENOMIC DNA]</scope>
    <source>
        <strain evidence="3 5">DSM 92</strain>
    </source>
</reference>
<accession>A0AAC9RKX2</accession>
<keyword evidence="1" id="KW-0812">Transmembrane</keyword>
<protein>
    <recommendedName>
        <fullName evidence="6">Prepilin-type N-terminal cleavage/methylation domain-containing protein</fullName>
    </recommendedName>
</protein>
<dbReference type="EMBL" id="CP017603">
    <property type="protein sequence ID" value="AOY77047.1"/>
    <property type="molecule type" value="Genomic_DNA"/>
</dbReference>
<gene>
    <name evidence="2" type="ORF">BJL90_15020</name>
    <name evidence="3" type="ORF">CLFO_19470</name>
</gene>
<evidence type="ECO:0008006" key="6">
    <source>
        <dbReference type="Google" id="ProtNLM"/>
    </source>
</evidence>
<dbReference type="Proteomes" id="UP000192478">
    <property type="component" value="Chromosome"/>
</dbReference>
<keyword evidence="1" id="KW-1133">Transmembrane helix</keyword>
<dbReference type="EMBL" id="CP020559">
    <property type="protein sequence ID" value="ARE87547.1"/>
    <property type="molecule type" value="Genomic_DNA"/>
</dbReference>
<evidence type="ECO:0000313" key="4">
    <source>
        <dbReference type="Proteomes" id="UP000177894"/>
    </source>
</evidence>
<feature type="transmembrane region" description="Helical" evidence="1">
    <location>
        <begin position="21"/>
        <end position="47"/>
    </location>
</feature>
<dbReference type="InterPro" id="IPR012902">
    <property type="entry name" value="N_methyl_site"/>
</dbReference>
<organism evidence="3 5">
    <name type="scientific">Clostridium formicaceticum</name>
    <dbReference type="NCBI Taxonomy" id="1497"/>
    <lineage>
        <taxon>Bacteria</taxon>
        <taxon>Bacillati</taxon>
        <taxon>Bacillota</taxon>
        <taxon>Clostridia</taxon>
        <taxon>Eubacteriales</taxon>
        <taxon>Clostridiaceae</taxon>
        <taxon>Clostridium</taxon>
    </lineage>
</organism>
<keyword evidence="1" id="KW-0472">Membrane</keyword>
<evidence type="ECO:0000313" key="5">
    <source>
        <dbReference type="Proteomes" id="UP000192478"/>
    </source>
</evidence>
<sequence length="223" mass="25671">MLLNYKKPILKKSQTVSGFTLVEVILASALTVIVLTVVYNMLFFGMFTYEGVRESSLVSIEIQPVIAQVERDVRQARKPNDTQNSVVRINGHELIVHTDITGDGKPEQIRYKIESGELKRSYRIPQGSQYPYTYSGNYNNEKVLIRNIINSDVFPMPYDPDPFNPAIHDKERKEKVTEPEHEYSPPDHRRKLNIRLVIDDPTVRGGNIEIHKFLMSRSRVEAD</sequence>
<dbReference type="RefSeq" id="WP_070969727.1">
    <property type="nucleotide sequence ID" value="NZ_CP017603.1"/>
</dbReference>
<evidence type="ECO:0000256" key="1">
    <source>
        <dbReference type="SAM" id="Phobius"/>
    </source>
</evidence>
<dbReference type="KEGG" id="cfm:BJL90_15020"/>
<dbReference type="AlphaFoldDB" id="A0AAC9RKX2"/>
<evidence type="ECO:0000313" key="2">
    <source>
        <dbReference type="EMBL" id="AOY77047.1"/>
    </source>
</evidence>
<name>A0AAC9RKX2_9CLOT</name>